<dbReference type="GO" id="GO:0003723">
    <property type="term" value="F:RNA binding"/>
    <property type="evidence" value="ECO:0007669"/>
    <property type="project" value="UniProtKB-UniRule"/>
</dbReference>
<dbReference type="InParanoid" id="A0A5R8QA86"/>
<dbReference type="FunCoup" id="A0A5R8QA86">
    <property type="interactions" value="344"/>
</dbReference>
<keyword evidence="13 14" id="KW-0464">Manganese</keyword>
<dbReference type="Gene3D" id="3.30.420.10">
    <property type="entry name" value="Ribonuclease H-like superfamily/Ribonuclease H"/>
    <property type="match status" value="1"/>
</dbReference>
<comment type="cofactor">
    <cofactor evidence="14 15">
        <name>Mn(2+)</name>
        <dbReference type="ChEBI" id="CHEBI:29035"/>
    </cofactor>
    <cofactor evidence="14 15">
        <name>Mg(2+)</name>
        <dbReference type="ChEBI" id="CHEBI:18420"/>
    </cofactor>
    <text evidence="14 15">Manganese or magnesium. Binds 1 divalent metal ion per monomer in the absence of substrate. May bind a second metal ion after substrate binding.</text>
</comment>
<keyword evidence="10 14" id="KW-0479">Metal-binding</keyword>
<feature type="binding site" evidence="14 15">
    <location>
        <position position="27"/>
    </location>
    <ligand>
        <name>a divalent metal cation</name>
        <dbReference type="ChEBI" id="CHEBI:60240"/>
    </ligand>
</feature>
<comment type="similarity">
    <text evidence="5 14 16">Belongs to the RNase HII family.</text>
</comment>
<feature type="binding site" evidence="14 15">
    <location>
        <position position="118"/>
    </location>
    <ligand>
        <name>a divalent metal cation</name>
        <dbReference type="ChEBI" id="CHEBI:60240"/>
    </ligand>
</feature>
<organism evidence="18 19">
    <name type="scientific">Culicoidibacter larvae</name>
    <dbReference type="NCBI Taxonomy" id="2579976"/>
    <lineage>
        <taxon>Bacteria</taxon>
        <taxon>Bacillati</taxon>
        <taxon>Bacillota</taxon>
        <taxon>Culicoidibacteria</taxon>
        <taxon>Culicoidibacterales</taxon>
        <taxon>Culicoidibacteraceae</taxon>
        <taxon>Culicoidibacter</taxon>
    </lineage>
</organism>
<reference evidence="18 19" key="1">
    <citation type="submission" date="2019-05" db="EMBL/GenBank/DDBJ databases">
        <title>Culicoidintestinum kansasii gen. nov., sp. nov. from the gastrointestinal tract of the biting midge, Culicoides sonorensis.</title>
        <authorList>
            <person name="Neupane S."/>
            <person name="Ghosh A."/>
            <person name="Gunther S."/>
            <person name="Martin K."/>
            <person name="Zurek L."/>
        </authorList>
    </citation>
    <scope>NUCLEOTIDE SEQUENCE [LARGE SCALE GENOMIC DNA]</scope>
    <source>
        <strain evidence="18 19">CS-1</strain>
    </source>
</reference>
<accession>A0A5R8QA86</accession>
<dbReference type="SUPFAM" id="SSF53098">
    <property type="entry name" value="Ribonuclease H-like"/>
    <property type="match status" value="1"/>
</dbReference>
<evidence type="ECO:0000256" key="13">
    <source>
        <dbReference type="ARBA" id="ARBA00023211"/>
    </source>
</evidence>
<keyword evidence="8 14" id="KW-0963">Cytoplasm</keyword>
<dbReference type="InterPro" id="IPR001352">
    <property type="entry name" value="RNase_HII/HIII"/>
</dbReference>
<evidence type="ECO:0000256" key="3">
    <source>
        <dbReference type="ARBA" id="ARBA00004065"/>
    </source>
</evidence>
<name>A0A5R8QA86_9FIRM</name>
<evidence type="ECO:0000256" key="15">
    <source>
        <dbReference type="PROSITE-ProRule" id="PRU01319"/>
    </source>
</evidence>
<evidence type="ECO:0000256" key="14">
    <source>
        <dbReference type="HAMAP-Rule" id="MF_00052"/>
    </source>
</evidence>
<evidence type="ECO:0000256" key="6">
    <source>
        <dbReference type="ARBA" id="ARBA00012180"/>
    </source>
</evidence>
<comment type="subcellular location">
    <subcellularLocation>
        <location evidence="4 14">Cytoplasm</location>
    </subcellularLocation>
</comment>
<dbReference type="EC" id="3.1.26.4" evidence="6 14"/>
<dbReference type="RefSeq" id="WP_138191639.1">
    <property type="nucleotide sequence ID" value="NZ_VBWP01000008.1"/>
</dbReference>
<feature type="domain" description="RNase H type-2" evidence="17">
    <location>
        <begin position="20"/>
        <end position="209"/>
    </location>
</feature>
<dbReference type="HAMAP" id="MF_00052_B">
    <property type="entry name" value="RNase_HII_B"/>
    <property type="match status" value="1"/>
</dbReference>
<evidence type="ECO:0000256" key="4">
    <source>
        <dbReference type="ARBA" id="ARBA00004496"/>
    </source>
</evidence>
<protein>
    <recommendedName>
        <fullName evidence="7 14">Ribonuclease HII</fullName>
        <shortName evidence="14">RNase HII</shortName>
        <ecNumber evidence="6 14">3.1.26.4</ecNumber>
    </recommendedName>
</protein>
<evidence type="ECO:0000256" key="12">
    <source>
        <dbReference type="ARBA" id="ARBA00022801"/>
    </source>
</evidence>
<proteinExistence type="inferred from homology"/>
<evidence type="ECO:0000256" key="7">
    <source>
        <dbReference type="ARBA" id="ARBA00019179"/>
    </source>
</evidence>
<dbReference type="FunFam" id="3.30.420.10:FF:000006">
    <property type="entry name" value="Ribonuclease HII"/>
    <property type="match status" value="1"/>
</dbReference>
<comment type="caution">
    <text evidence="18">The sequence shown here is derived from an EMBL/GenBank/DDBJ whole genome shotgun (WGS) entry which is preliminary data.</text>
</comment>
<evidence type="ECO:0000256" key="9">
    <source>
        <dbReference type="ARBA" id="ARBA00022722"/>
    </source>
</evidence>
<comment type="function">
    <text evidence="3 14 16">Endonuclease that specifically degrades the RNA of RNA-DNA hybrids.</text>
</comment>
<dbReference type="InterPro" id="IPR024567">
    <property type="entry name" value="RNase_HII/HIII_dom"/>
</dbReference>
<evidence type="ECO:0000313" key="18">
    <source>
        <dbReference type="EMBL" id="TLG72559.1"/>
    </source>
</evidence>
<keyword evidence="12 14" id="KW-0378">Hydrolase</keyword>
<dbReference type="GO" id="GO:0006298">
    <property type="term" value="P:mismatch repair"/>
    <property type="evidence" value="ECO:0007669"/>
    <property type="project" value="TreeGrafter"/>
</dbReference>
<evidence type="ECO:0000256" key="2">
    <source>
        <dbReference type="ARBA" id="ARBA00001946"/>
    </source>
</evidence>
<dbReference type="GO" id="GO:0030145">
    <property type="term" value="F:manganese ion binding"/>
    <property type="evidence" value="ECO:0007669"/>
    <property type="project" value="UniProtKB-UniRule"/>
</dbReference>
<dbReference type="GO" id="GO:0004523">
    <property type="term" value="F:RNA-DNA hybrid ribonuclease activity"/>
    <property type="evidence" value="ECO:0007669"/>
    <property type="project" value="UniProtKB-UniRule"/>
</dbReference>
<comment type="catalytic activity">
    <reaction evidence="1 14 15 16">
        <text>Endonucleolytic cleavage to 5'-phosphomonoester.</text>
        <dbReference type="EC" id="3.1.26.4"/>
    </reaction>
</comment>
<evidence type="ECO:0000256" key="8">
    <source>
        <dbReference type="ARBA" id="ARBA00022490"/>
    </source>
</evidence>
<dbReference type="PANTHER" id="PTHR10954">
    <property type="entry name" value="RIBONUCLEASE H2 SUBUNIT A"/>
    <property type="match status" value="1"/>
</dbReference>
<dbReference type="NCBIfam" id="NF000594">
    <property type="entry name" value="PRK00015.1-1"/>
    <property type="match status" value="1"/>
</dbReference>
<dbReference type="PANTHER" id="PTHR10954:SF18">
    <property type="entry name" value="RIBONUCLEASE HII"/>
    <property type="match status" value="1"/>
</dbReference>
<dbReference type="InterPro" id="IPR012337">
    <property type="entry name" value="RNaseH-like_sf"/>
</dbReference>
<dbReference type="CDD" id="cd07182">
    <property type="entry name" value="RNase_HII_bacteria_HII_like"/>
    <property type="match status" value="1"/>
</dbReference>
<dbReference type="GO" id="GO:0043137">
    <property type="term" value="P:DNA replication, removal of RNA primer"/>
    <property type="evidence" value="ECO:0007669"/>
    <property type="project" value="TreeGrafter"/>
</dbReference>
<evidence type="ECO:0000313" key="19">
    <source>
        <dbReference type="Proteomes" id="UP000306912"/>
    </source>
</evidence>
<keyword evidence="19" id="KW-1185">Reference proteome</keyword>
<dbReference type="InterPro" id="IPR022898">
    <property type="entry name" value="RNase_HII"/>
</dbReference>
<comment type="cofactor">
    <cofactor evidence="2">
        <name>Mg(2+)</name>
        <dbReference type="ChEBI" id="CHEBI:18420"/>
    </cofactor>
</comment>
<evidence type="ECO:0000256" key="11">
    <source>
        <dbReference type="ARBA" id="ARBA00022759"/>
    </source>
</evidence>
<evidence type="ECO:0000256" key="10">
    <source>
        <dbReference type="ARBA" id="ARBA00022723"/>
    </source>
</evidence>
<dbReference type="PROSITE" id="PS51975">
    <property type="entry name" value="RNASE_H_2"/>
    <property type="match status" value="1"/>
</dbReference>
<dbReference type="AlphaFoldDB" id="A0A5R8QA86"/>
<dbReference type="NCBIfam" id="NF000595">
    <property type="entry name" value="PRK00015.1-3"/>
    <property type="match status" value="1"/>
</dbReference>
<gene>
    <name evidence="14" type="primary">rnhB</name>
    <name evidence="18" type="ORF">FEZ08_09225</name>
</gene>
<dbReference type="OrthoDB" id="9803420at2"/>
<dbReference type="GO" id="GO:0005737">
    <property type="term" value="C:cytoplasm"/>
    <property type="evidence" value="ECO:0007669"/>
    <property type="project" value="UniProtKB-SubCell"/>
</dbReference>
<keyword evidence="11 14" id="KW-0255">Endonuclease</keyword>
<dbReference type="InterPro" id="IPR036397">
    <property type="entry name" value="RNaseH_sf"/>
</dbReference>
<evidence type="ECO:0000259" key="17">
    <source>
        <dbReference type="PROSITE" id="PS51975"/>
    </source>
</evidence>
<evidence type="ECO:0000256" key="16">
    <source>
        <dbReference type="RuleBase" id="RU003515"/>
    </source>
</evidence>
<dbReference type="GO" id="GO:0032299">
    <property type="term" value="C:ribonuclease H2 complex"/>
    <property type="evidence" value="ECO:0007669"/>
    <property type="project" value="TreeGrafter"/>
</dbReference>
<sequence>MKPKNDMLEFERGAYTGGHLFVAGTDEAGRGPLAGPVVAAAVILPVNFELEGLNDSKQLSAKKLVHFYGEIQKQAIAIGVSIVDVETIDKINIYQAAKQAMVEAVSQLSTQPTYILSDAMPFSYDDAIVEPIIKGDQRSISVAAASVVAKVTRDQLMCMYDLEYPEYGFAAHKGYGTKAHLLALETYGVTPIHRKTFAPVKKLIDGQLHFDV</sequence>
<evidence type="ECO:0000256" key="1">
    <source>
        <dbReference type="ARBA" id="ARBA00000077"/>
    </source>
</evidence>
<dbReference type="Pfam" id="PF01351">
    <property type="entry name" value="RNase_HII"/>
    <property type="match status" value="1"/>
</dbReference>
<evidence type="ECO:0000256" key="5">
    <source>
        <dbReference type="ARBA" id="ARBA00007383"/>
    </source>
</evidence>
<keyword evidence="9 14" id="KW-0540">Nuclease</keyword>
<feature type="binding site" evidence="14 15">
    <location>
        <position position="26"/>
    </location>
    <ligand>
        <name>a divalent metal cation</name>
        <dbReference type="ChEBI" id="CHEBI:60240"/>
    </ligand>
</feature>
<dbReference type="Proteomes" id="UP000306912">
    <property type="component" value="Unassembled WGS sequence"/>
</dbReference>
<dbReference type="EMBL" id="VBWP01000008">
    <property type="protein sequence ID" value="TLG72559.1"/>
    <property type="molecule type" value="Genomic_DNA"/>
</dbReference>